<dbReference type="Pfam" id="PF07645">
    <property type="entry name" value="EGF_CA"/>
    <property type="match status" value="6"/>
</dbReference>
<gene>
    <name evidence="16" type="ORF">EXN66_Car005021</name>
</gene>
<dbReference type="InterPro" id="IPR000152">
    <property type="entry name" value="EGF-type_Asp/Asn_hydroxyl_site"/>
</dbReference>
<protein>
    <submittedName>
        <fullName evidence="16">Fibulin-2</fullName>
    </submittedName>
</protein>
<evidence type="ECO:0000256" key="2">
    <source>
        <dbReference type="ARBA" id="ARBA00006127"/>
    </source>
</evidence>
<evidence type="ECO:0000259" key="15">
    <source>
        <dbReference type="PROSITE" id="PS50026"/>
    </source>
</evidence>
<evidence type="ECO:0000256" key="11">
    <source>
        <dbReference type="PROSITE-ProRule" id="PRU00076"/>
    </source>
</evidence>
<dbReference type="InterPro" id="IPR001881">
    <property type="entry name" value="EGF-like_Ca-bd_dom"/>
</dbReference>
<feature type="domain" description="EGF-like" evidence="15">
    <location>
        <begin position="1146"/>
        <end position="1188"/>
    </location>
</feature>
<keyword evidence="9" id="KW-1015">Disulfide bond</keyword>
<evidence type="ECO:0000256" key="10">
    <source>
        <dbReference type="ARBA" id="ARBA00023180"/>
    </source>
</evidence>
<dbReference type="Pfam" id="PF24532">
    <property type="entry name" value="FIBL-2"/>
    <property type="match status" value="1"/>
</dbReference>
<dbReference type="Pfam" id="PF22914">
    <property type="entry name" value="Fibulin_C"/>
    <property type="match status" value="1"/>
</dbReference>
<dbReference type="PANTHER" id="PTHR24050">
    <property type="entry name" value="PA14 DOMAIN-CONTAINING PROTEIN"/>
    <property type="match status" value="1"/>
</dbReference>
<keyword evidence="6 13" id="KW-0732">Signal</keyword>
<dbReference type="PROSITE" id="PS01186">
    <property type="entry name" value="EGF_2"/>
    <property type="match status" value="5"/>
</dbReference>
<feature type="compositionally biased region" description="Basic and acidic residues" evidence="12">
    <location>
        <begin position="377"/>
        <end position="403"/>
    </location>
</feature>
<keyword evidence="17" id="KW-1185">Reference proteome</keyword>
<keyword evidence="7" id="KW-0677">Repeat</keyword>
<evidence type="ECO:0000313" key="16">
    <source>
        <dbReference type="EMBL" id="KAF3689349.1"/>
    </source>
</evidence>
<dbReference type="SUPFAM" id="SSF57196">
    <property type="entry name" value="EGF/Laminin"/>
    <property type="match status" value="2"/>
</dbReference>
<organism evidence="16 17">
    <name type="scientific">Channa argus</name>
    <name type="common">Northern snakehead</name>
    <name type="synonym">Ophicephalus argus</name>
    <dbReference type="NCBI Taxonomy" id="215402"/>
    <lineage>
        <taxon>Eukaryota</taxon>
        <taxon>Metazoa</taxon>
        <taxon>Chordata</taxon>
        <taxon>Craniata</taxon>
        <taxon>Vertebrata</taxon>
        <taxon>Euteleostomi</taxon>
        <taxon>Actinopterygii</taxon>
        <taxon>Neopterygii</taxon>
        <taxon>Teleostei</taxon>
        <taxon>Neoteleostei</taxon>
        <taxon>Acanthomorphata</taxon>
        <taxon>Anabantaria</taxon>
        <taxon>Anabantiformes</taxon>
        <taxon>Channoidei</taxon>
        <taxon>Channidae</taxon>
        <taxon>Channa</taxon>
    </lineage>
</organism>
<dbReference type="SUPFAM" id="SSF57184">
    <property type="entry name" value="Growth factor receptor domain"/>
    <property type="match status" value="3"/>
</dbReference>
<feature type="region of interest" description="Disordered" evidence="12">
    <location>
        <begin position="474"/>
        <end position="543"/>
    </location>
</feature>
<evidence type="ECO:0000256" key="8">
    <source>
        <dbReference type="ARBA" id="ARBA00022837"/>
    </source>
</evidence>
<dbReference type="Gene3D" id="2.10.25.10">
    <property type="entry name" value="Laminin"/>
    <property type="match status" value="10"/>
</dbReference>
<feature type="region of interest" description="Disordered" evidence="12">
    <location>
        <begin position="302"/>
        <end position="359"/>
    </location>
</feature>
<dbReference type="FunFam" id="2.10.25.10:FF:000139">
    <property type="entry name" value="Fibulin-1"/>
    <property type="match status" value="1"/>
</dbReference>
<evidence type="ECO:0000256" key="13">
    <source>
        <dbReference type="SAM" id="SignalP"/>
    </source>
</evidence>
<evidence type="ECO:0000259" key="14">
    <source>
        <dbReference type="PROSITE" id="PS01178"/>
    </source>
</evidence>
<comment type="similarity">
    <text evidence="2">Belongs to the fibulin family.</text>
</comment>
<dbReference type="FunFam" id="2.10.25.10:FF:000078">
    <property type="entry name" value="Fibulin-1"/>
    <property type="match status" value="2"/>
</dbReference>
<dbReference type="PROSITE" id="PS50026">
    <property type="entry name" value="EGF_3"/>
    <property type="match status" value="5"/>
</dbReference>
<feature type="domain" description="EGF-like" evidence="15">
    <location>
        <begin position="1326"/>
        <end position="1368"/>
    </location>
</feature>
<dbReference type="EMBL" id="CM015716">
    <property type="protein sequence ID" value="KAF3689349.1"/>
    <property type="molecule type" value="Genomic_DNA"/>
</dbReference>
<feature type="domain" description="EGF-like" evidence="15">
    <location>
        <begin position="1287"/>
        <end position="1325"/>
    </location>
</feature>
<evidence type="ECO:0000256" key="6">
    <source>
        <dbReference type="ARBA" id="ARBA00022729"/>
    </source>
</evidence>
<evidence type="ECO:0000256" key="3">
    <source>
        <dbReference type="ARBA" id="ARBA00022525"/>
    </source>
</evidence>
<comment type="caution">
    <text evidence="11">Lacks conserved residue(s) required for the propagation of feature annotation.</text>
</comment>
<accession>A0A6G1PGL6</accession>
<evidence type="ECO:0000256" key="9">
    <source>
        <dbReference type="ARBA" id="ARBA00023157"/>
    </source>
</evidence>
<dbReference type="InterPro" id="IPR009030">
    <property type="entry name" value="Growth_fac_rcpt_cys_sf"/>
</dbReference>
<evidence type="ECO:0000256" key="12">
    <source>
        <dbReference type="SAM" id="MobiDB-lite"/>
    </source>
</evidence>
<keyword evidence="5 11" id="KW-0245">EGF-like domain</keyword>
<feature type="compositionally biased region" description="Polar residues" evidence="12">
    <location>
        <begin position="428"/>
        <end position="444"/>
    </location>
</feature>
<feature type="compositionally biased region" description="Polar residues" evidence="12">
    <location>
        <begin position="504"/>
        <end position="523"/>
    </location>
</feature>
<feature type="signal peptide" evidence="13">
    <location>
        <begin position="1"/>
        <end position="26"/>
    </location>
</feature>
<sequence length="1529" mass="169236">MACLIRAEVALVRCTLLFLYLTACLCQRDCTGVDCPLLDNCIEEALESGACCASCLQKGCTCEGYQYYDCINAGFKNGKVPEGNSYFVDYGSTECSCPAGGGRISCHFISCPDIPPNCIEVSEPADGCMQCERIGCVQDGQKYDAGHSFHIEPCRVCHCPNEGGKLMCYPVPNCDPKKFHNPVLAATKEEDKVHRHDSYPYTFDQQRYADQFPTMHHLSPSENVPLFKPLHMDKDEQEDYDYSPTDFAETYPQSLIFPTQSSSSNKVISLSTGADRSDRISLFDRRNKLELVERYGVHDHAADIKEKTENPLREEQSTVRPHTHKDTSTFPQHSQGLTSVQSVSFGEQSPQMETENPLDAHGILGGVMFLLKQGLGPKEHKNDSHMTLESEVHDSVTKEHHQNTSDSVIPRGWNSQINVSHQVRDAESQTNHQSQSERMNSNGQKELLPTLTLDSEEQVDAKDMENQELEEIVNFQSVTEPEGKNEPYEAETTQQERSDKAPESSDTTSNYEKTTTEPSTSRGSEYYPTPRGHFTTTTTTQLPVQVKLDESEPTLKSGQSLFNFDSEDQDEVEAVKKLEAVTENEEEGKDHHVLVIKPSGVNSFSILYQIPSQAICHERMGAVETLTGPQAICTLIHDNKMELVMQWTGRLASAPDPTFCPKMIPNPSSLEERLCCHSGSNADSSNNRLFTAVAPMCYKYIYLFFRELAVCSSPGVSAEDLLPSCCTAGMNWATEKHHCNHMPLLDNERNSICSVAQKQCCLSSVKESQCELGMAVARRGDTCEVEEKDQCTDDSNQVCCSCCTLGLRVRSEGRSCDAHQYLGYPCGHVFLTCCEEEEGPSQIQLKRQQKPKPTALPKKVSDTKFPKEAFSISATDEAANTVEEQEDVDECQLYAGQLCQHTCINIWGSYLCECHQGYILQQDRHSCVPVSPDEDNRVREDSPAVVPTQTTTTMATTASTTTTNTVPLNPCAGNGPCSQQCIVAVGRALCSCFSGFSLMTDGHTCEDVDECVASTHSCLATERCVNTVGSFVCELQVTCPAGYQLRSGICEDIDECALQTHNCRVGLVCENTVGSFLCNLKHKCISGFTEDAHGNCIDINECSSLSEPCISGFNCINTVGSYTCQKKIRKCSHGYHSSPDGAKCVDIDECQMGTHHCAVGQICHNLPGSYRCDCQTGYQYDALRKVCTAVTAQVKLELGEANEEMQMFLDATTPASLGEAVDQSVEEEEKVWICAPKSTKIVQTDVNECWRYPGRLCAQTCENTPGSYHCSCTAGFSLAIDGKNCEDVNECDRNPCGQECANIYGSYQCYCRQGYYLKEDGHTCEDIDECSQSIGNLCSFKCVNVPGSYQCACPPHGYVLSSNGRTCKDIDECTTGTHNCSHGHTCYNLQGSYRCLSFNCPHNYKKVSDTRCERLSCPINSLDCQSSPVRITYYQLSFQTNIIIPAQIFRIGPSPAYSGDHIVVGITKGNEEGYFSTRKLNSFTGAVYLTRHVHEPKDFVIDVEMKLLRQGTFTSFLARIYVFITSSTM</sequence>
<dbReference type="GO" id="GO:0005509">
    <property type="term" value="F:calcium ion binding"/>
    <property type="evidence" value="ECO:0007669"/>
    <property type="project" value="InterPro"/>
</dbReference>
<dbReference type="InterPro" id="IPR000020">
    <property type="entry name" value="Anaphylatoxin/fibulin"/>
</dbReference>
<reference evidence="16 17" key="1">
    <citation type="submission" date="2019-02" db="EMBL/GenBank/DDBJ databases">
        <title>Opniocepnalus argus genome.</title>
        <authorList>
            <person name="Zhou C."/>
            <person name="Xiao S."/>
        </authorList>
    </citation>
    <scope>NUCLEOTIDE SEQUENCE [LARGE SCALE GENOMIC DNA]</scope>
    <source>
        <strain evidence="16">OARG1902GOOAL</strain>
        <tissue evidence="16">Muscle</tissue>
    </source>
</reference>
<dbReference type="InterPro" id="IPR000742">
    <property type="entry name" value="EGF"/>
</dbReference>
<dbReference type="InterPro" id="IPR026823">
    <property type="entry name" value="cEGF"/>
</dbReference>
<keyword evidence="3" id="KW-0964">Secreted</keyword>
<feature type="compositionally biased region" description="Basic and acidic residues" evidence="12">
    <location>
        <begin position="494"/>
        <end position="503"/>
    </location>
</feature>
<dbReference type="Proteomes" id="UP000503349">
    <property type="component" value="Chromosome 5"/>
</dbReference>
<dbReference type="InterPro" id="IPR018097">
    <property type="entry name" value="EGF_Ca-bd_CS"/>
</dbReference>
<evidence type="ECO:0000256" key="7">
    <source>
        <dbReference type="ARBA" id="ARBA00022737"/>
    </source>
</evidence>
<dbReference type="SMART" id="SM00104">
    <property type="entry name" value="ANATO"/>
    <property type="match status" value="3"/>
</dbReference>
<dbReference type="InterPro" id="IPR056612">
    <property type="entry name" value="FIBL-2_dom"/>
</dbReference>
<feature type="chain" id="PRO_5026165678" evidence="13">
    <location>
        <begin position="27"/>
        <end position="1529"/>
    </location>
</feature>
<comment type="subcellular location">
    <subcellularLocation>
        <location evidence="1">Secreted</location>
        <location evidence="1">Extracellular space</location>
        <location evidence="1">Extracellular matrix</location>
    </subcellularLocation>
</comment>
<dbReference type="CDD" id="cd00054">
    <property type="entry name" value="EGF_CA"/>
    <property type="match status" value="8"/>
</dbReference>
<dbReference type="InterPro" id="IPR049883">
    <property type="entry name" value="NOTCH1_EGF-like"/>
</dbReference>
<dbReference type="PROSITE" id="PS01187">
    <property type="entry name" value="EGF_CA"/>
    <property type="match status" value="3"/>
</dbReference>
<feature type="compositionally biased region" description="Basic and acidic residues" evidence="12">
    <location>
        <begin position="302"/>
        <end position="317"/>
    </location>
</feature>
<keyword evidence="10" id="KW-0325">Glycoprotein</keyword>
<evidence type="ECO:0000256" key="5">
    <source>
        <dbReference type="ARBA" id="ARBA00022536"/>
    </source>
</evidence>
<dbReference type="InterPro" id="IPR052235">
    <property type="entry name" value="Nephronectin_domain"/>
</dbReference>
<dbReference type="PROSITE" id="PS01178">
    <property type="entry name" value="ANAPHYLATOXIN_2"/>
    <property type="match status" value="2"/>
</dbReference>
<reference evidence="17" key="2">
    <citation type="submission" date="2019-02" db="EMBL/GenBank/DDBJ databases">
        <title>Opniocepnalus argus Var Kimnra genome.</title>
        <authorList>
            <person name="Zhou C."/>
            <person name="Xiao S."/>
        </authorList>
    </citation>
    <scope>NUCLEOTIDE SEQUENCE [LARGE SCALE GENOMIC DNA]</scope>
</reference>
<feature type="domain" description="Anaphylatoxin-like" evidence="14">
    <location>
        <begin position="802"/>
        <end position="834"/>
    </location>
</feature>
<dbReference type="PROSITE" id="PS01177">
    <property type="entry name" value="ANAPHYLATOXIN_1"/>
    <property type="match status" value="1"/>
</dbReference>
<dbReference type="InterPro" id="IPR055088">
    <property type="entry name" value="Fibulin_C"/>
</dbReference>
<feature type="domain" description="EGF-like" evidence="15">
    <location>
        <begin position="887"/>
        <end position="928"/>
    </location>
</feature>
<feature type="domain" description="EGF-like" evidence="15">
    <location>
        <begin position="1245"/>
        <end position="1286"/>
    </location>
</feature>
<proteinExistence type="inferred from homology"/>
<dbReference type="SMART" id="SM00179">
    <property type="entry name" value="EGF_CA"/>
    <property type="match status" value="10"/>
</dbReference>
<dbReference type="FunFam" id="2.10.25.10:FF:000341">
    <property type="entry name" value="Fibulin 2"/>
    <property type="match status" value="1"/>
</dbReference>
<dbReference type="SMART" id="SM00181">
    <property type="entry name" value="EGF"/>
    <property type="match status" value="10"/>
</dbReference>
<evidence type="ECO:0000256" key="1">
    <source>
        <dbReference type="ARBA" id="ARBA00004498"/>
    </source>
</evidence>
<dbReference type="GO" id="GO:0005576">
    <property type="term" value="C:extracellular region"/>
    <property type="evidence" value="ECO:0007669"/>
    <property type="project" value="InterPro"/>
</dbReference>
<dbReference type="PROSITE" id="PS00010">
    <property type="entry name" value="ASX_HYDROXYL"/>
    <property type="match status" value="5"/>
</dbReference>
<name>A0A6G1PGL6_CHAAH</name>
<dbReference type="PANTHER" id="PTHR24050:SF27">
    <property type="entry name" value="FIBRILLIN-1"/>
    <property type="match status" value="1"/>
</dbReference>
<evidence type="ECO:0000256" key="4">
    <source>
        <dbReference type="ARBA" id="ARBA00022530"/>
    </source>
</evidence>
<dbReference type="FunFam" id="2.10.25.10:FF:000010">
    <property type="entry name" value="Pro-epidermal growth factor"/>
    <property type="match status" value="2"/>
</dbReference>
<feature type="compositionally biased region" description="Polar residues" evidence="12">
    <location>
        <begin position="328"/>
        <end position="354"/>
    </location>
</feature>
<keyword evidence="4" id="KW-0272">Extracellular matrix</keyword>
<feature type="domain" description="Anaphylatoxin-like" evidence="14">
    <location>
        <begin position="725"/>
        <end position="761"/>
    </location>
</feature>
<feature type="region of interest" description="Disordered" evidence="12">
    <location>
        <begin position="376"/>
        <end position="452"/>
    </location>
</feature>
<dbReference type="FunFam" id="2.10.25.10:FF:000005">
    <property type="entry name" value="Fibrillin 2"/>
    <property type="match status" value="1"/>
</dbReference>
<keyword evidence="8" id="KW-0106">Calcium</keyword>
<dbReference type="Pfam" id="PF12662">
    <property type="entry name" value="cEGF"/>
    <property type="match status" value="2"/>
</dbReference>
<evidence type="ECO:0000313" key="17">
    <source>
        <dbReference type="Proteomes" id="UP000503349"/>
    </source>
</evidence>